<keyword evidence="2" id="KW-1185">Reference proteome</keyword>
<protein>
    <submittedName>
        <fullName evidence="1">Uncharacterized protein</fullName>
    </submittedName>
</protein>
<organism evidence="1 2">
    <name type="scientific">Rarobacter incanus</name>
    <dbReference type="NCBI Taxonomy" id="153494"/>
    <lineage>
        <taxon>Bacteria</taxon>
        <taxon>Bacillati</taxon>
        <taxon>Actinomycetota</taxon>
        <taxon>Actinomycetes</taxon>
        <taxon>Micrococcales</taxon>
        <taxon>Rarobacteraceae</taxon>
        <taxon>Rarobacter</taxon>
    </lineage>
</organism>
<name>A0A542SMZ4_9MICO</name>
<comment type="caution">
    <text evidence="1">The sequence shown here is derived from an EMBL/GenBank/DDBJ whole genome shotgun (WGS) entry which is preliminary data.</text>
</comment>
<reference evidence="1 2" key="1">
    <citation type="submission" date="2019-06" db="EMBL/GenBank/DDBJ databases">
        <title>Sequencing the genomes of 1000 actinobacteria strains.</title>
        <authorList>
            <person name="Klenk H.-P."/>
        </authorList>
    </citation>
    <scope>NUCLEOTIDE SEQUENCE [LARGE SCALE GENOMIC DNA]</scope>
    <source>
        <strain evidence="1 2">DSM 10596</strain>
    </source>
</reference>
<sequence length="66" mass="7130">MTAEHAVDGEGVGREIPFVDPHAVDNPFLRACGPERRGGCGELLGREQDGHVGHTGAALGYFRTRW</sequence>
<dbReference type="EMBL" id="VFNV01000001">
    <property type="protein sequence ID" value="TQK75875.1"/>
    <property type="molecule type" value="Genomic_DNA"/>
</dbReference>
<gene>
    <name evidence="1" type="ORF">FB389_0516</name>
</gene>
<accession>A0A542SMZ4</accession>
<evidence type="ECO:0000313" key="1">
    <source>
        <dbReference type="EMBL" id="TQK75875.1"/>
    </source>
</evidence>
<dbReference type="Proteomes" id="UP000316181">
    <property type="component" value="Unassembled WGS sequence"/>
</dbReference>
<proteinExistence type="predicted"/>
<evidence type="ECO:0000313" key="2">
    <source>
        <dbReference type="Proteomes" id="UP000316181"/>
    </source>
</evidence>
<dbReference type="AlphaFoldDB" id="A0A542SMZ4"/>